<proteinExistence type="predicted"/>
<evidence type="ECO:0000256" key="1">
    <source>
        <dbReference type="SAM" id="MobiDB-lite"/>
    </source>
</evidence>
<dbReference type="WBParaSite" id="PSAMB.scaffold887size39305.g9480.t1">
    <property type="protein sequence ID" value="PSAMB.scaffold887size39305.g9480.t1"/>
    <property type="gene ID" value="PSAMB.scaffold887size39305.g9480"/>
</dbReference>
<feature type="compositionally biased region" description="Low complexity" evidence="1">
    <location>
        <begin position="45"/>
        <end position="55"/>
    </location>
</feature>
<sequence>MISNYSGGREGDIAVSATAEDNSSNDYVALVGEGGVHRFGPPAACAPTAPTARPARQPDRSQPNSAVAAAASAANVHRQTLPKYNNGKGAIFVPL</sequence>
<feature type="region of interest" description="Disordered" evidence="1">
    <location>
        <begin position="45"/>
        <end position="71"/>
    </location>
</feature>
<accession>A0A914XLI8</accession>
<name>A0A914XLI8_9BILA</name>
<protein>
    <submittedName>
        <fullName evidence="3">Uncharacterized protein</fullName>
    </submittedName>
</protein>
<keyword evidence="2" id="KW-1185">Reference proteome</keyword>
<evidence type="ECO:0000313" key="3">
    <source>
        <dbReference type="WBParaSite" id="PSAMB.scaffold887size39305.g9480.t1"/>
    </source>
</evidence>
<evidence type="ECO:0000313" key="2">
    <source>
        <dbReference type="Proteomes" id="UP000887566"/>
    </source>
</evidence>
<organism evidence="2 3">
    <name type="scientific">Plectus sambesii</name>
    <dbReference type="NCBI Taxonomy" id="2011161"/>
    <lineage>
        <taxon>Eukaryota</taxon>
        <taxon>Metazoa</taxon>
        <taxon>Ecdysozoa</taxon>
        <taxon>Nematoda</taxon>
        <taxon>Chromadorea</taxon>
        <taxon>Plectida</taxon>
        <taxon>Plectina</taxon>
        <taxon>Plectoidea</taxon>
        <taxon>Plectidae</taxon>
        <taxon>Plectus</taxon>
    </lineage>
</organism>
<dbReference type="Proteomes" id="UP000887566">
    <property type="component" value="Unplaced"/>
</dbReference>
<dbReference type="AlphaFoldDB" id="A0A914XLI8"/>
<reference evidence="3" key="1">
    <citation type="submission" date="2022-11" db="UniProtKB">
        <authorList>
            <consortium name="WormBaseParasite"/>
        </authorList>
    </citation>
    <scope>IDENTIFICATION</scope>
</reference>